<dbReference type="InterPro" id="IPR016195">
    <property type="entry name" value="Pol/histidinol_Pase-like"/>
</dbReference>
<dbReference type="InterPro" id="IPR052018">
    <property type="entry name" value="PHP_domain"/>
</dbReference>
<organism evidence="2 3">
    <name type="scientific">Candidatus Syntrophocurvum alkaliphilum</name>
    <dbReference type="NCBI Taxonomy" id="2293317"/>
    <lineage>
        <taxon>Bacteria</taxon>
        <taxon>Bacillati</taxon>
        <taxon>Bacillota</taxon>
        <taxon>Clostridia</taxon>
        <taxon>Eubacteriales</taxon>
        <taxon>Syntrophomonadaceae</taxon>
        <taxon>Candidatus Syntrophocurvum</taxon>
    </lineage>
</organism>
<gene>
    <name evidence="2" type="ORF">SYNTR_0533</name>
</gene>
<dbReference type="NCBIfam" id="NF038032">
    <property type="entry name" value="CehA_McbA_metalo"/>
    <property type="match status" value="1"/>
</dbReference>
<dbReference type="GO" id="GO:0004534">
    <property type="term" value="F:5'-3' RNA exonuclease activity"/>
    <property type="evidence" value="ECO:0007669"/>
    <property type="project" value="TreeGrafter"/>
</dbReference>
<sequence>MFEYQGNIHIHSKYSDGEGTIKEIAKAANNASLDFIVITDHFNLDGLKNNQEGYVNHVLVLVGMECNDTANHYLALNIDKVIPNNVDKPQKVIDEVNAQKGIGIIAHPIEKGSHLYENNKTYEWKDWNVNNFQGIEVWNYLSQWRDGINNIFKAIYLYFYPHAALKGPYKEIMKIYDEFQKKGSEVCLYGGSDAHGTTVKIGPVKLTISDYEFSFKCINTHILTTKKLRRNLAEDKLLIYEALKNGSSWISYDYFKNSSGFRFKLNALEKTWYMGEKAKYEKNMYITVKTPYKAKVNILKDGEIVHVSKGKKHIYNNITPGTYRVECYHKHLLGYRPWIYSNSIRVY</sequence>
<dbReference type="OrthoDB" id="9801679at2"/>
<dbReference type="Gene3D" id="3.20.20.140">
    <property type="entry name" value="Metal-dependent hydrolases"/>
    <property type="match status" value="1"/>
</dbReference>
<dbReference type="CDD" id="cd07432">
    <property type="entry name" value="PHP_HisPPase"/>
    <property type="match status" value="1"/>
</dbReference>
<dbReference type="SMART" id="SM00481">
    <property type="entry name" value="POLIIIAc"/>
    <property type="match status" value="1"/>
</dbReference>
<evidence type="ECO:0000259" key="1">
    <source>
        <dbReference type="SMART" id="SM00481"/>
    </source>
</evidence>
<dbReference type="PANTHER" id="PTHR42924:SF3">
    <property type="entry name" value="POLYMERASE_HISTIDINOL PHOSPHATASE N-TERMINAL DOMAIN-CONTAINING PROTEIN"/>
    <property type="match status" value="1"/>
</dbReference>
<reference evidence="3" key="1">
    <citation type="journal article" date="2019" name="Microbiology">
        <title>Complete Genome Sequence of an Uncultured Bacterium of the Candidate Phylum Bipolaricaulota.</title>
        <authorList>
            <person name="Kadnikov V.V."/>
            <person name="Mardanov A.V."/>
            <person name="Beletsky A.V."/>
            <person name="Frank Y.A."/>
            <person name="Karnachuk O.V."/>
            <person name="Ravin N.V."/>
        </authorList>
    </citation>
    <scope>NUCLEOTIDE SEQUENCE [LARGE SCALE GENOMIC DNA]</scope>
</reference>
<dbReference type="InterPro" id="IPR004013">
    <property type="entry name" value="PHP_dom"/>
</dbReference>
<dbReference type="Pfam" id="PF02811">
    <property type="entry name" value="PHP"/>
    <property type="match status" value="1"/>
</dbReference>
<proteinExistence type="predicted"/>
<dbReference type="GO" id="GO:0035312">
    <property type="term" value="F:5'-3' DNA exonuclease activity"/>
    <property type="evidence" value="ECO:0007669"/>
    <property type="project" value="TreeGrafter"/>
</dbReference>
<name>A0A6I6D7P7_9FIRM</name>
<accession>A0A6I6D7P7</accession>
<protein>
    <recommendedName>
        <fullName evidence="1">Polymerase/histidinol phosphatase N-terminal domain-containing protein</fullName>
    </recommendedName>
</protein>
<dbReference type="SUPFAM" id="SSF89550">
    <property type="entry name" value="PHP domain-like"/>
    <property type="match status" value="1"/>
</dbReference>
<dbReference type="InterPro" id="IPR003141">
    <property type="entry name" value="Pol/His_phosphatase_N"/>
</dbReference>
<dbReference type="AlphaFoldDB" id="A0A6I6D7P7"/>
<evidence type="ECO:0000313" key="3">
    <source>
        <dbReference type="Proteomes" id="UP000426444"/>
    </source>
</evidence>
<dbReference type="PANTHER" id="PTHR42924">
    <property type="entry name" value="EXONUCLEASE"/>
    <property type="match status" value="1"/>
</dbReference>
<dbReference type="Proteomes" id="UP000426444">
    <property type="component" value="Chromosome"/>
</dbReference>
<keyword evidence="3" id="KW-1185">Reference proteome</keyword>
<feature type="domain" description="Polymerase/histidinol phosphatase N-terminal" evidence="1">
    <location>
        <begin position="6"/>
        <end position="70"/>
    </location>
</feature>
<dbReference type="RefSeq" id="WP_156203051.1">
    <property type="nucleotide sequence ID" value="NZ_CP046457.1"/>
</dbReference>
<dbReference type="EMBL" id="CP046457">
    <property type="protein sequence ID" value="QGT99126.1"/>
    <property type="molecule type" value="Genomic_DNA"/>
</dbReference>
<dbReference type="KEGG" id="salq:SYNTR_0533"/>
<evidence type="ECO:0000313" key="2">
    <source>
        <dbReference type="EMBL" id="QGT99126.1"/>
    </source>
</evidence>